<name>A0A1V4A8U8_9ACTN</name>
<keyword evidence="3" id="KW-1185">Reference proteome</keyword>
<evidence type="ECO:0000256" key="1">
    <source>
        <dbReference type="SAM" id="MobiDB-lite"/>
    </source>
</evidence>
<feature type="region of interest" description="Disordered" evidence="1">
    <location>
        <begin position="33"/>
        <end position="68"/>
    </location>
</feature>
<evidence type="ECO:0000313" key="2">
    <source>
        <dbReference type="EMBL" id="OON78466.1"/>
    </source>
</evidence>
<dbReference type="EMBL" id="MVFC01000012">
    <property type="protein sequence ID" value="OON78466.1"/>
    <property type="molecule type" value="Genomic_DNA"/>
</dbReference>
<dbReference type="PROSITE" id="PS51257">
    <property type="entry name" value="PROKAR_LIPOPROTEIN"/>
    <property type="match status" value="1"/>
</dbReference>
<evidence type="ECO:0000313" key="3">
    <source>
        <dbReference type="Proteomes" id="UP000190539"/>
    </source>
</evidence>
<dbReference type="RefSeq" id="WP_077968970.1">
    <property type="nucleotide sequence ID" value="NZ_CP045178.1"/>
</dbReference>
<organism evidence="2 3">
    <name type="scientific">Streptomyces tsukubensis</name>
    <dbReference type="NCBI Taxonomy" id="83656"/>
    <lineage>
        <taxon>Bacteria</taxon>
        <taxon>Bacillati</taxon>
        <taxon>Actinomycetota</taxon>
        <taxon>Actinomycetes</taxon>
        <taxon>Kitasatosporales</taxon>
        <taxon>Streptomycetaceae</taxon>
        <taxon>Streptomyces</taxon>
    </lineage>
</organism>
<sequence length="224" mass="23608">MNRRPLSRASVISVGVGVALPLLLLTACGGEDDGADKGGGSKIAGADQGGDGKKSPSPSVSSTAGDRPAIKLPSDLSYSFDWKTGDPKKDAVLGDAEQFLKAVDLAIVKQNPLHEAYRFYSEGKEAAAAQKYVKSYSDDQASVTGLSRFYDASVTLKKGNQASAVYCQDMSKSFDKSLKTGKPQKTPGSKDDYVLNAMTLHKNARGIWAASNLIAEPGSVKCQP</sequence>
<gene>
    <name evidence="2" type="ORF">B1H18_17020</name>
</gene>
<accession>A0A1V4A8U8</accession>
<dbReference type="STRING" id="83656.B1H18_17020"/>
<dbReference type="Proteomes" id="UP000190539">
    <property type="component" value="Unassembled WGS sequence"/>
</dbReference>
<protein>
    <recommendedName>
        <fullName evidence="4">Lipoprotein</fullName>
    </recommendedName>
</protein>
<dbReference type="AlphaFoldDB" id="A0A1V4A8U8"/>
<evidence type="ECO:0008006" key="4">
    <source>
        <dbReference type="Google" id="ProtNLM"/>
    </source>
</evidence>
<comment type="caution">
    <text evidence="2">The sequence shown here is derived from an EMBL/GenBank/DDBJ whole genome shotgun (WGS) entry which is preliminary data.</text>
</comment>
<reference evidence="2 3" key="1">
    <citation type="submission" date="2017-02" db="EMBL/GenBank/DDBJ databases">
        <title>Draft Genome Sequence of Streptomyces tsukubaensis F601, a Producer of the immunosuppressant tacrolimus FK506.</title>
        <authorList>
            <person name="Zong G."/>
            <person name="Zhong C."/>
            <person name="Fu J."/>
            <person name="Qin R."/>
            <person name="Cao G."/>
        </authorList>
    </citation>
    <scope>NUCLEOTIDE SEQUENCE [LARGE SCALE GENOMIC DNA]</scope>
    <source>
        <strain evidence="2 3">F601</strain>
    </source>
</reference>
<proteinExistence type="predicted"/>